<dbReference type="InterPro" id="IPR013783">
    <property type="entry name" value="Ig-like_fold"/>
</dbReference>
<dbReference type="Pfam" id="PF00059">
    <property type="entry name" value="Lectin_C"/>
    <property type="match status" value="2"/>
</dbReference>
<evidence type="ECO:0000259" key="3">
    <source>
        <dbReference type="PROSITE" id="PS50041"/>
    </source>
</evidence>
<feature type="domain" description="Fibronectin type-III" evidence="4">
    <location>
        <begin position="343"/>
        <end position="439"/>
    </location>
</feature>
<dbReference type="Gene3D" id="2.60.40.10">
    <property type="entry name" value="Immunoglobulins"/>
    <property type="match status" value="2"/>
</dbReference>
<dbReference type="PANTHER" id="PTHR45784">
    <property type="entry name" value="C-TYPE LECTIN DOMAIN FAMILY 20 MEMBER A-RELATED"/>
    <property type="match status" value="1"/>
</dbReference>
<dbReference type="SMART" id="SM00034">
    <property type="entry name" value="CLECT"/>
    <property type="match status" value="2"/>
</dbReference>
<evidence type="ECO:0000256" key="2">
    <source>
        <dbReference type="SAM" id="SignalP"/>
    </source>
</evidence>
<dbReference type="GeneTree" id="ENSGT01100000263473"/>
<dbReference type="InterPro" id="IPR003961">
    <property type="entry name" value="FN3_dom"/>
</dbReference>
<proteinExistence type="predicted"/>
<dbReference type="InterPro" id="IPR016186">
    <property type="entry name" value="C-type_lectin-like/link_sf"/>
</dbReference>
<dbReference type="CDD" id="cd03602">
    <property type="entry name" value="CLECT_1"/>
    <property type="match status" value="1"/>
</dbReference>
<dbReference type="InterPro" id="IPR001304">
    <property type="entry name" value="C-type_lectin-like"/>
</dbReference>
<gene>
    <name evidence="5" type="primary">LOC105416830</name>
</gene>
<dbReference type="PROSITE" id="PS50853">
    <property type="entry name" value="FN3"/>
    <property type="match status" value="1"/>
</dbReference>
<evidence type="ECO:0000313" key="6">
    <source>
        <dbReference type="Proteomes" id="UP000005226"/>
    </source>
</evidence>
<dbReference type="InterPro" id="IPR036116">
    <property type="entry name" value="FN3_sf"/>
</dbReference>
<organism evidence="5 6">
    <name type="scientific">Takifugu rubripes</name>
    <name type="common">Japanese pufferfish</name>
    <name type="synonym">Fugu rubripes</name>
    <dbReference type="NCBI Taxonomy" id="31033"/>
    <lineage>
        <taxon>Eukaryota</taxon>
        <taxon>Metazoa</taxon>
        <taxon>Chordata</taxon>
        <taxon>Craniata</taxon>
        <taxon>Vertebrata</taxon>
        <taxon>Euteleostomi</taxon>
        <taxon>Actinopterygii</taxon>
        <taxon>Neopterygii</taxon>
        <taxon>Teleostei</taxon>
        <taxon>Neoteleostei</taxon>
        <taxon>Acanthomorphata</taxon>
        <taxon>Eupercaria</taxon>
        <taxon>Tetraodontiformes</taxon>
        <taxon>Tetradontoidea</taxon>
        <taxon>Tetraodontidae</taxon>
        <taxon>Takifugu</taxon>
    </lineage>
</organism>
<evidence type="ECO:0000256" key="1">
    <source>
        <dbReference type="ARBA" id="ARBA00023157"/>
    </source>
</evidence>
<evidence type="ECO:0000313" key="5">
    <source>
        <dbReference type="Ensembl" id="ENSTRUP00000052843.2"/>
    </source>
</evidence>
<sequence length="464" mass="51428">MDYGLVTFVLAGTLVSAAAQTRQYLFVSTELIWTEAQTFCRNNFTDLATIENTADVGAVLNTTAHNGKAWIGLHDELINSWSWSLENSNFYGAGEANFRNWNISEPDNFNGQEYCVALFGGSPNFGTWGDVNCTVRYRFICYRGLHNVTPSFIKIYQYLSWYDAQTYCRENYDDLASIRNHTENAVITSLAGADIVWIGLHRDKQWSDGSPSKFRYWAPGQPDSGDEECVTTAFNNSGLWSDDNCSLSFPFICYKTILPNAANLKLVQRNETALTLQWDRVKFNVSFILQSGSRKMTILVPYGNGPISYTVSSLTPGTQYTFILFSVLDNITSSGVNITAVTAPLNTDSFSLTGQNETSISLQWNKVNNHSFHLYFYAALYGAHITVLQPDGPGPVNYTVSGLIAGTEYTFTLVTVFNGVTSRGATLRASTAPLYTTSGVTLTAVTGQIQFFIQLLIFSSDFVT</sequence>
<reference evidence="5 6" key="1">
    <citation type="journal article" date="2011" name="Genome Biol. Evol.">
        <title>Integration of the genetic map and genome assembly of fugu facilitates insights into distinct features of genome evolution in teleosts and mammals.</title>
        <authorList>
            <person name="Kai W."/>
            <person name="Kikuchi K."/>
            <person name="Tohari S."/>
            <person name="Chew A.K."/>
            <person name="Tay A."/>
            <person name="Fujiwara A."/>
            <person name="Hosoya S."/>
            <person name="Suetake H."/>
            <person name="Naruse K."/>
            <person name="Brenner S."/>
            <person name="Suzuki Y."/>
            <person name="Venkatesh B."/>
        </authorList>
    </citation>
    <scope>NUCLEOTIDE SEQUENCE [LARGE SCALE GENOMIC DNA]</scope>
</reference>
<dbReference type="SMART" id="SM00060">
    <property type="entry name" value="FN3"/>
    <property type="match status" value="2"/>
</dbReference>
<keyword evidence="6" id="KW-1185">Reference proteome</keyword>
<keyword evidence="2" id="KW-0732">Signal</keyword>
<dbReference type="SUPFAM" id="SSF49265">
    <property type="entry name" value="Fibronectin type III"/>
    <property type="match status" value="1"/>
</dbReference>
<accession>A0A3B5KBQ5</accession>
<feature type="signal peptide" evidence="2">
    <location>
        <begin position="1"/>
        <end position="19"/>
    </location>
</feature>
<evidence type="ECO:0000259" key="4">
    <source>
        <dbReference type="PROSITE" id="PS50853"/>
    </source>
</evidence>
<feature type="domain" description="C-type lectin" evidence="3">
    <location>
        <begin position="137"/>
        <end position="254"/>
    </location>
</feature>
<dbReference type="Gene3D" id="3.10.100.10">
    <property type="entry name" value="Mannose-Binding Protein A, subunit A"/>
    <property type="match status" value="2"/>
</dbReference>
<dbReference type="Proteomes" id="UP000005226">
    <property type="component" value="Chromosome 8"/>
</dbReference>
<dbReference type="SUPFAM" id="SSF56436">
    <property type="entry name" value="C-type lectin-like"/>
    <property type="match status" value="2"/>
</dbReference>
<dbReference type="PROSITE" id="PS00615">
    <property type="entry name" value="C_TYPE_LECTIN_1"/>
    <property type="match status" value="2"/>
</dbReference>
<dbReference type="Ensembl" id="ENSTRUT00000055121.2">
    <property type="protein sequence ID" value="ENSTRUP00000052843.2"/>
    <property type="gene ID" value="ENSTRUG00000020543.2"/>
</dbReference>
<feature type="chain" id="PRO_5025659430" evidence="2">
    <location>
        <begin position="20"/>
        <end position="464"/>
    </location>
</feature>
<keyword evidence="1" id="KW-1015">Disulfide bond</keyword>
<reference evidence="5" key="2">
    <citation type="submission" date="2025-08" db="UniProtKB">
        <authorList>
            <consortium name="Ensembl"/>
        </authorList>
    </citation>
    <scope>IDENTIFICATION</scope>
</reference>
<dbReference type="InterPro" id="IPR018378">
    <property type="entry name" value="C-type_lectin_CS"/>
</dbReference>
<dbReference type="AlphaFoldDB" id="A0A3B5KBQ5"/>
<dbReference type="CDD" id="cd00063">
    <property type="entry name" value="FN3"/>
    <property type="match status" value="2"/>
</dbReference>
<dbReference type="PROSITE" id="PS50041">
    <property type="entry name" value="C_TYPE_LECTIN_2"/>
    <property type="match status" value="2"/>
</dbReference>
<dbReference type="InterPro" id="IPR016187">
    <property type="entry name" value="CTDL_fold"/>
</dbReference>
<dbReference type="OMA" id="TFISAPD"/>
<dbReference type="PANTHER" id="PTHR45784:SF3">
    <property type="entry name" value="C-TYPE LECTIN DOMAIN FAMILY 4 MEMBER K-LIKE-RELATED"/>
    <property type="match status" value="1"/>
</dbReference>
<protein>
    <submittedName>
        <fullName evidence="5">Uncharacterized protein</fullName>
    </submittedName>
</protein>
<dbReference type="InParanoid" id="A0A3B5KBQ5"/>
<feature type="domain" description="C-type lectin" evidence="3">
    <location>
        <begin position="19"/>
        <end position="142"/>
    </location>
</feature>
<reference evidence="5" key="3">
    <citation type="submission" date="2025-09" db="UniProtKB">
        <authorList>
            <consortium name="Ensembl"/>
        </authorList>
    </citation>
    <scope>IDENTIFICATION</scope>
</reference>
<name>A0A3B5KBQ5_TAKRU</name>